<gene>
    <name evidence="2" type="ORF">LPLAT_LOCUS12464</name>
</gene>
<evidence type="ECO:0000313" key="2">
    <source>
        <dbReference type="EMBL" id="CAL1687227.1"/>
    </source>
</evidence>
<feature type="compositionally biased region" description="Basic and acidic residues" evidence="1">
    <location>
        <begin position="53"/>
        <end position="65"/>
    </location>
</feature>
<feature type="region of interest" description="Disordered" evidence="1">
    <location>
        <begin position="22"/>
        <end position="75"/>
    </location>
</feature>
<dbReference type="EMBL" id="OZ034830">
    <property type="protein sequence ID" value="CAL1687227.1"/>
    <property type="molecule type" value="Genomic_DNA"/>
</dbReference>
<sequence length="75" mass="8681">MNPTMTCIHRTERLWMQALRDGRGADEVRGRKGRIKKGLCGGKKRERRRERKRDKVDGGRGKTGAEKTWSNLQQS</sequence>
<proteinExistence type="predicted"/>
<protein>
    <submittedName>
        <fullName evidence="2">Uncharacterized protein</fullName>
    </submittedName>
</protein>
<evidence type="ECO:0000256" key="1">
    <source>
        <dbReference type="SAM" id="MobiDB-lite"/>
    </source>
</evidence>
<evidence type="ECO:0000313" key="3">
    <source>
        <dbReference type="Proteomes" id="UP001497644"/>
    </source>
</evidence>
<feature type="compositionally biased region" description="Basic residues" evidence="1">
    <location>
        <begin position="31"/>
        <end position="52"/>
    </location>
</feature>
<keyword evidence="3" id="KW-1185">Reference proteome</keyword>
<reference evidence="2" key="1">
    <citation type="submission" date="2024-04" db="EMBL/GenBank/DDBJ databases">
        <authorList>
            <consortium name="Molecular Ecology Group"/>
        </authorList>
    </citation>
    <scope>NUCLEOTIDE SEQUENCE</scope>
</reference>
<accession>A0AAV2P3W7</accession>
<dbReference type="Proteomes" id="UP001497644">
    <property type="component" value="Chromosome 7"/>
</dbReference>
<name>A0AAV2P3W7_9HYME</name>
<dbReference type="AlphaFoldDB" id="A0AAV2P3W7"/>
<organism evidence="2 3">
    <name type="scientific">Lasius platythorax</name>
    <dbReference type="NCBI Taxonomy" id="488582"/>
    <lineage>
        <taxon>Eukaryota</taxon>
        <taxon>Metazoa</taxon>
        <taxon>Ecdysozoa</taxon>
        <taxon>Arthropoda</taxon>
        <taxon>Hexapoda</taxon>
        <taxon>Insecta</taxon>
        <taxon>Pterygota</taxon>
        <taxon>Neoptera</taxon>
        <taxon>Endopterygota</taxon>
        <taxon>Hymenoptera</taxon>
        <taxon>Apocrita</taxon>
        <taxon>Aculeata</taxon>
        <taxon>Formicoidea</taxon>
        <taxon>Formicidae</taxon>
        <taxon>Formicinae</taxon>
        <taxon>Lasius</taxon>
        <taxon>Lasius</taxon>
    </lineage>
</organism>